<dbReference type="InterPro" id="IPR050957">
    <property type="entry name" value="BMP_lipoprotein"/>
</dbReference>
<evidence type="ECO:0000256" key="8">
    <source>
        <dbReference type="ARBA" id="ARBA00023288"/>
    </source>
</evidence>
<evidence type="ECO:0000313" key="11">
    <source>
        <dbReference type="EMBL" id="AEF80755.1"/>
    </source>
</evidence>
<evidence type="ECO:0000256" key="4">
    <source>
        <dbReference type="ARBA" id="ARBA00022475"/>
    </source>
</evidence>
<keyword evidence="3" id="KW-0813">Transport</keyword>
<dbReference type="EMBL" id="CP001841">
    <property type="protein sequence ID" value="AEF80755.1"/>
    <property type="molecule type" value="Genomic_DNA"/>
</dbReference>
<evidence type="ECO:0000256" key="7">
    <source>
        <dbReference type="ARBA" id="ARBA00023139"/>
    </source>
</evidence>
<proteinExistence type="inferred from homology"/>
<keyword evidence="6" id="KW-0472">Membrane</keyword>
<feature type="chain" id="PRO_5003329393" evidence="9">
    <location>
        <begin position="22"/>
        <end position="382"/>
    </location>
</feature>
<dbReference type="OrthoDB" id="9769871at2"/>
<dbReference type="InterPro" id="IPR003760">
    <property type="entry name" value="PnrA-like"/>
</dbReference>
<accession>F5Y700</accession>
<keyword evidence="5 9" id="KW-0732">Signal</keyword>
<dbReference type="PANTHER" id="PTHR34296">
    <property type="entry name" value="TRANSCRIPTIONAL ACTIVATOR PROTEIN MED"/>
    <property type="match status" value="1"/>
</dbReference>
<dbReference type="PROSITE" id="PS51257">
    <property type="entry name" value="PROKAR_LIPOPROTEIN"/>
    <property type="match status" value="1"/>
</dbReference>
<comment type="similarity">
    <text evidence="2">Belongs to the BMP lipoprotein family.</text>
</comment>
<evidence type="ECO:0000259" key="10">
    <source>
        <dbReference type="Pfam" id="PF02608"/>
    </source>
</evidence>
<gene>
    <name evidence="11" type="ordered locus">TREAZ_3557</name>
</gene>
<name>F5Y700_LEAAZ</name>
<comment type="subcellular location">
    <subcellularLocation>
        <location evidence="1">Cell membrane</location>
        <topology evidence="1">Lipid-anchor</topology>
    </subcellularLocation>
</comment>
<dbReference type="FunCoup" id="F5Y700">
    <property type="interactions" value="108"/>
</dbReference>
<evidence type="ECO:0000256" key="1">
    <source>
        <dbReference type="ARBA" id="ARBA00004193"/>
    </source>
</evidence>
<evidence type="ECO:0000256" key="5">
    <source>
        <dbReference type="ARBA" id="ARBA00022729"/>
    </source>
</evidence>
<reference evidence="11 12" key="2">
    <citation type="journal article" date="2011" name="ISME J.">
        <title>RNA-seq reveals cooperative metabolic interactions between two termite-gut spirochete species in co-culture.</title>
        <authorList>
            <person name="Rosenthal A.Z."/>
            <person name="Matson E.G."/>
            <person name="Eldar A."/>
            <person name="Leadbetter J.R."/>
        </authorList>
    </citation>
    <scope>NUCLEOTIDE SEQUENCE [LARGE SCALE GENOMIC DNA]</scope>
    <source>
        <strain evidence="12">ATCC BAA-888 / DSM 13862 / ZAS-9</strain>
    </source>
</reference>
<dbReference type="Proteomes" id="UP000009222">
    <property type="component" value="Chromosome"/>
</dbReference>
<keyword evidence="8 11" id="KW-0449">Lipoprotein</keyword>
<dbReference type="CDD" id="cd06354">
    <property type="entry name" value="PBP1_PrnA-like"/>
    <property type="match status" value="1"/>
</dbReference>
<evidence type="ECO:0000313" key="12">
    <source>
        <dbReference type="Proteomes" id="UP000009222"/>
    </source>
</evidence>
<feature type="domain" description="ABC transporter substrate-binding protein PnrA-like" evidence="10">
    <location>
        <begin position="52"/>
        <end position="362"/>
    </location>
</feature>
<dbReference type="Gene3D" id="3.40.50.2300">
    <property type="match status" value="2"/>
</dbReference>
<evidence type="ECO:0000256" key="2">
    <source>
        <dbReference type="ARBA" id="ARBA00008610"/>
    </source>
</evidence>
<dbReference type="InterPro" id="IPR028082">
    <property type="entry name" value="Peripla_BP_I"/>
</dbReference>
<organism evidence="11 12">
    <name type="scientific">Leadbettera azotonutricia (strain ATCC BAA-888 / DSM 13862 / ZAS-9)</name>
    <name type="common">Treponema azotonutricium</name>
    <dbReference type="NCBI Taxonomy" id="545695"/>
    <lineage>
        <taxon>Bacteria</taxon>
        <taxon>Pseudomonadati</taxon>
        <taxon>Spirochaetota</taxon>
        <taxon>Spirochaetia</taxon>
        <taxon>Spirochaetales</taxon>
        <taxon>Breznakiellaceae</taxon>
        <taxon>Leadbettera</taxon>
    </lineage>
</organism>
<dbReference type="Pfam" id="PF02608">
    <property type="entry name" value="Bmp"/>
    <property type="match status" value="1"/>
</dbReference>
<evidence type="ECO:0000256" key="3">
    <source>
        <dbReference type="ARBA" id="ARBA00022448"/>
    </source>
</evidence>
<dbReference type="HOGENOM" id="CLU_038813_0_0_12"/>
<evidence type="ECO:0000256" key="9">
    <source>
        <dbReference type="SAM" id="SignalP"/>
    </source>
</evidence>
<sequence length="382" mass="40543">MKRILNGIVVAALVAVALVTAACNKKAAPASTSAAPATTAVPAAPEVTVSLLTDATGIDDKSFNAAAWRGILEFYGDTWQNTTKRGKSYDVVTAQTQDMYIPNIRQATDEGYSLIVTTGFTFADALAEVAAQNPNQKYMIVDVDWVNLPNVLQAMFAEHEGSYLVGVAAALKAKADNIANPRFGFIGGVPGTTITKFEVGYVQGILSVFPNAQIVDYYVNSWGEPALAKTQAKNWYDSGVYAIYSAAGGSGNGTIAQAKEYRQAGRNVWAIGVDSDQHEEGLLPNSTESAVLTSMLKQVETSLVYGLNAVKNNAFKGEVITLDLKAEGVGYSTTNPAITADIKSQLQQVKQQIVSGQIKIAATNADAKKIAGFPQDLKAQDN</sequence>
<dbReference type="AlphaFoldDB" id="F5Y700"/>
<dbReference type="eggNOG" id="COG1744">
    <property type="taxonomic scope" value="Bacteria"/>
</dbReference>
<dbReference type="PANTHER" id="PTHR34296:SF2">
    <property type="entry name" value="ABC TRANSPORTER GUANOSINE-BINDING PROTEIN NUPN"/>
    <property type="match status" value="1"/>
</dbReference>
<dbReference type="KEGG" id="taz:TREAZ_3557"/>
<reference evidence="12" key="1">
    <citation type="submission" date="2009-12" db="EMBL/GenBank/DDBJ databases">
        <title>Complete sequence of Treponema azotonutricium strain ZAS-9.</title>
        <authorList>
            <person name="Tetu S.G."/>
            <person name="Matson E."/>
            <person name="Ren Q."/>
            <person name="Seshadri R."/>
            <person name="Elbourne L."/>
            <person name="Hassan K.A."/>
            <person name="Durkin A."/>
            <person name="Radune D."/>
            <person name="Mohamoud Y."/>
            <person name="Shay R."/>
            <person name="Jin S."/>
            <person name="Zhang X."/>
            <person name="Lucey K."/>
            <person name="Ballor N.R."/>
            <person name="Ottesen E."/>
            <person name="Rosenthal R."/>
            <person name="Allen A."/>
            <person name="Leadbetter J.R."/>
            <person name="Paulsen I.T."/>
        </authorList>
    </citation>
    <scope>NUCLEOTIDE SEQUENCE [LARGE SCALE GENOMIC DNA]</scope>
    <source>
        <strain evidence="12">ATCC BAA-888 / DSM 13862 / ZAS-9</strain>
    </source>
</reference>
<keyword evidence="4" id="KW-1003">Cell membrane</keyword>
<feature type="signal peptide" evidence="9">
    <location>
        <begin position="1"/>
        <end position="21"/>
    </location>
</feature>
<dbReference type="GO" id="GO:0005886">
    <property type="term" value="C:plasma membrane"/>
    <property type="evidence" value="ECO:0007669"/>
    <property type="project" value="UniProtKB-SubCell"/>
</dbReference>
<dbReference type="STRING" id="545695.TREAZ_3557"/>
<dbReference type="SUPFAM" id="SSF53822">
    <property type="entry name" value="Periplasmic binding protein-like I"/>
    <property type="match status" value="1"/>
</dbReference>
<dbReference type="RefSeq" id="WP_015712021.1">
    <property type="nucleotide sequence ID" value="NC_015577.1"/>
</dbReference>
<dbReference type="InParanoid" id="F5Y700"/>
<keyword evidence="12" id="KW-1185">Reference proteome</keyword>
<protein>
    <submittedName>
        <fullName evidence="11">Basic membrane lipoprotein</fullName>
    </submittedName>
</protein>
<evidence type="ECO:0000256" key="6">
    <source>
        <dbReference type="ARBA" id="ARBA00023136"/>
    </source>
</evidence>
<keyword evidence="7" id="KW-0564">Palmitate</keyword>